<evidence type="ECO:0000313" key="3">
    <source>
        <dbReference type="EMBL" id="AAX51659.1"/>
    </source>
</evidence>
<dbReference type="Pfam" id="PF15866">
    <property type="entry name" value="DUF4729"/>
    <property type="match status" value="1"/>
</dbReference>
<feature type="region of interest" description="Disordered" evidence="1">
    <location>
        <begin position="1"/>
        <end position="88"/>
    </location>
</feature>
<feature type="region of interest" description="Disordered" evidence="1">
    <location>
        <begin position="125"/>
        <end position="160"/>
    </location>
</feature>
<dbReference type="AlphaFoldDB" id="Q58CJ3"/>
<dbReference type="InterPro" id="IPR031732">
    <property type="entry name" value="DUF4729"/>
</dbReference>
<dbReference type="EMBL" id="BT021954">
    <property type="protein sequence ID" value="AAX51659.1"/>
    <property type="molecule type" value="mRNA"/>
</dbReference>
<evidence type="ECO:0000256" key="1">
    <source>
        <dbReference type="SAM" id="MobiDB-lite"/>
    </source>
</evidence>
<dbReference type="VEuPathDB" id="VectorBase:FBgn0052437"/>
<feature type="compositionally biased region" description="Polar residues" evidence="1">
    <location>
        <begin position="52"/>
        <end position="65"/>
    </location>
</feature>
<reference evidence="3" key="1">
    <citation type="submission" date="2005-03" db="EMBL/GenBank/DDBJ databases">
        <authorList>
            <person name="Stapleton M."/>
            <person name="Carlson J."/>
            <person name="Chavez C."/>
            <person name="Frise E."/>
            <person name="George R."/>
            <person name="Pacleb J."/>
            <person name="Park S."/>
            <person name="Wan K."/>
            <person name="Yu C."/>
            <person name="Rubin G.M."/>
            <person name="Celniker S."/>
        </authorList>
    </citation>
    <scope>NUCLEOTIDE SEQUENCE</scope>
</reference>
<proteinExistence type="evidence at transcript level"/>
<feature type="domain" description="DUF4729" evidence="2">
    <location>
        <begin position="454"/>
        <end position="638"/>
    </location>
</feature>
<protein>
    <submittedName>
        <fullName evidence="3">AT15161p</fullName>
    </submittedName>
</protein>
<accession>Q58CJ3</accession>
<dbReference type="OrthoDB" id="7967959at2759"/>
<gene>
    <name evidence="3" type="primary">CG32437</name>
</gene>
<dbReference type="ExpressionAtlas" id="Q58CJ3">
    <property type="expression patterns" value="baseline and differential"/>
</dbReference>
<feature type="compositionally biased region" description="Polar residues" evidence="1">
    <location>
        <begin position="147"/>
        <end position="158"/>
    </location>
</feature>
<name>Q58CJ3_DROME</name>
<sequence>MAKQLKNWAVDAMDPPKKGTSYTILPNRHGYLNRNVELPHSNDASPPVTPLNVPSKSRTQAQTGKGTVPNLSPVKESKNADSVRQTTPYPKVKGIELLRSTPPRHMSLELPPNVGIYLPPINPYKRNQKHCDDQHQNPGTPDFKPGTSRQGSHVQSFPSSKVKVLSSSHLRLKKTIIEKRLQLKKLASMRSRLNVEEQMTRLELDNLEHMYHRSPIGRIKRQSGGAHITLSRLESKMQIGISTEESRKLHSEEILEALLKALRVDNFAFLNEYQKSLDSPKPSDSCPLVTETEKGSDADTAFKSDLVSETETYLDNNLSTVCESAKTNTIDIPIPCQLRNPLASPDDVRYYKPCDHYPNNFEVLQPLSRSPKICHLVSSAQRALYACFVKDPLDTVGLIRTMDESTEVSLNEPTTQFSTIACEDMELLSLIVEKPYVTRMETDKELDVSRAPIRCPDYDCQRMCFVSDFNTHMWLNHRSLTMEHIKPAHTKTFFLDTNIPMLDKPKCHMVYMVRDKIIDSQAEALKDLLPILLMSGRTHWSNSFGYAELWEARELSKGNPILDKEFLVMWLTGVVPRDMKLLATFSVWSTLGPQMADCVGVSTGYIYDIRESSDLGRIVRSRSSMILPMSMISQMTDNGSRLLPIQVEGLLNCSVRL</sequence>
<organism evidence="3">
    <name type="scientific">Drosophila melanogaster</name>
    <name type="common">Fruit fly</name>
    <dbReference type="NCBI Taxonomy" id="7227"/>
    <lineage>
        <taxon>Eukaryota</taxon>
        <taxon>Metazoa</taxon>
        <taxon>Ecdysozoa</taxon>
        <taxon>Arthropoda</taxon>
        <taxon>Hexapoda</taxon>
        <taxon>Insecta</taxon>
        <taxon>Pterygota</taxon>
        <taxon>Neoptera</taxon>
        <taxon>Endopterygota</taxon>
        <taxon>Diptera</taxon>
        <taxon>Brachycera</taxon>
        <taxon>Muscomorpha</taxon>
        <taxon>Ephydroidea</taxon>
        <taxon>Drosophilidae</taxon>
        <taxon>Drosophila</taxon>
        <taxon>Sophophora</taxon>
    </lineage>
</organism>
<evidence type="ECO:0000259" key="2">
    <source>
        <dbReference type="Pfam" id="PF15866"/>
    </source>
</evidence>
<dbReference type="HOGENOM" id="CLU_368136_0_0_1"/>